<organism evidence="1 2">
    <name type="scientific">Bacillus glycinifermentans</name>
    <dbReference type="NCBI Taxonomy" id="1664069"/>
    <lineage>
        <taxon>Bacteria</taxon>
        <taxon>Bacillati</taxon>
        <taxon>Bacillota</taxon>
        <taxon>Bacilli</taxon>
        <taxon>Bacillales</taxon>
        <taxon>Bacillaceae</taxon>
        <taxon>Bacillus</taxon>
    </lineage>
</organism>
<accession>A0A0J6EPJ5</accession>
<protein>
    <submittedName>
        <fullName evidence="1">Uncharacterized protein</fullName>
    </submittedName>
</protein>
<gene>
    <name evidence="1" type="ORF">AB447_206200</name>
</gene>
<accession>A0A0J6EFA3</accession>
<dbReference type="AlphaFoldDB" id="A0A0J6EPJ5"/>
<dbReference type="Proteomes" id="UP000036168">
    <property type="component" value="Unassembled WGS sequence"/>
</dbReference>
<sequence length="60" mass="6962">MISKKPQKTTENRHHSSTLLLSFYCGIYSEEQKGEKNRSRCKTLKKPADFLDKPSSFLID</sequence>
<dbReference type="EMBL" id="LECW02000045">
    <property type="protein sequence ID" value="KRT90170.1"/>
    <property type="molecule type" value="Genomic_DNA"/>
</dbReference>
<name>A0A0J6EPJ5_9BACI</name>
<evidence type="ECO:0000313" key="2">
    <source>
        <dbReference type="Proteomes" id="UP000036168"/>
    </source>
</evidence>
<evidence type="ECO:0000313" key="1">
    <source>
        <dbReference type="EMBL" id="KRT90170.1"/>
    </source>
</evidence>
<reference evidence="1 2" key="1">
    <citation type="journal article" date="2015" name="Int. J. Syst. Evol. Microbiol.">
        <title>Bacillus glycinifermentans sp. nov., isolated from fermented soybean paste.</title>
        <authorList>
            <person name="Kim S.J."/>
            <person name="Dunlap C.A."/>
            <person name="Kwon S.W."/>
            <person name="Rooney A.P."/>
        </authorList>
    </citation>
    <scope>NUCLEOTIDE SEQUENCE [LARGE SCALE GENOMIC DNA]</scope>
    <source>
        <strain evidence="1 2">GO-13</strain>
    </source>
</reference>
<comment type="caution">
    <text evidence="1">The sequence shown here is derived from an EMBL/GenBank/DDBJ whole genome shotgun (WGS) entry which is preliminary data.</text>
</comment>
<proteinExistence type="predicted"/>